<reference evidence="10" key="1">
    <citation type="submission" date="2018-06" db="EMBL/GenBank/DDBJ databases">
        <authorList>
            <person name="Zhirakovskaya E."/>
        </authorList>
    </citation>
    <scope>NUCLEOTIDE SEQUENCE</scope>
</reference>
<feature type="domain" description="CN hydrolase" evidence="9">
    <location>
        <begin position="249"/>
        <end position="497"/>
    </location>
</feature>
<sequence length="529" mass="57334">MTDPKPSILRKPAHWLRTRSKWQSRFVAFALGILLVGAHAPFFLWPLALIALTSLVWLFDGAAKTTKPIRNGAWLAWYFGLGQFLAGLYWIGFAFSERGAAYVPMIPFAVFFLAAGLALFWMAAGAVALRFWSRRSSRVLVFALSLFAAEWLRGHVLTGLPWNLPGLIWPAGGAISQSVAWAGVWGLSLFTLLAFAAPAALVWSKGTEIQKAMPAIAGFLFFTLLFGSGLARLAAAENQTVAGVRLRVIQAQIDQSEKWDPANRSKVVDQYLDLSSAPGLSGITHLVWPEGALPLLLLESPYVLEKMAKRFADGPVLLTGLTRRETTETGEVLFRNSLAALSFTDGNPALEMIYDKHHLTPFGEYLPFGKQLAASGIKALTPLGGGFTPGPEAVTTQIPGAPPVSPQICYEAIFSGFTPGGPERPAWIVNVSNDSWFGPSTGPLQHAQQAKFRAIEEGVPVIRSASSGISGVIDPFGRLLVSAPLGENTHIDSALPKALPATFYSKFHNLGLVSWFLLMLASAIFHRRK</sequence>
<feature type="transmembrane region" description="Helical" evidence="8">
    <location>
        <begin position="180"/>
        <end position="203"/>
    </location>
</feature>
<organism evidence="10">
    <name type="scientific">hydrothermal vent metagenome</name>
    <dbReference type="NCBI Taxonomy" id="652676"/>
    <lineage>
        <taxon>unclassified sequences</taxon>
        <taxon>metagenomes</taxon>
        <taxon>ecological metagenomes</taxon>
    </lineage>
</organism>
<gene>
    <name evidence="10" type="ORF">MNBD_ALPHA06-2227</name>
</gene>
<evidence type="ECO:0000313" key="10">
    <source>
        <dbReference type="EMBL" id="VAW01060.1"/>
    </source>
</evidence>
<dbReference type="PANTHER" id="PTHR38686:SF1">
    <property type="entry name" value="APOLIPOPROTEIN N-ACYLTRANSFERASE"/>
    <property type="match status" value="1"/>
</dbReference>
<dbReference type="Gene3D" id="3.60.110.10">
    <property type="entry name" value="Carbon-nitrogen hydrolase"/>
    <property type="match status" value="1"/>
</dbReference>
<dbReference type="GO" id="GO:0016410">
    <property type="term" value="F:N-acyltransferase activity"/>
    <property type="evidence" value="ECO:0007669"/>
    <property type="project" value="InterPro"/>
</dbReference>
<keyword evidence="4 8" id="KW-0812">Transmembrane</keyword>
<dbReference type="Pfam" id="PF20154">
    <property type="entry name" value="LNT_N"/>
    <property type="match status" value="1"/>
</dbReference>
<name>A0A3B0S9W0_9ZZZZ</name>
<evidence type="ECO:0000256" key="8">
    <source>
        <dbReference type="SAM" id="Phobius"/>
    </source>
</evidence>
<evidence type="ECO:0000256" key="1">
    <source>
        <dbReference type="ARBA" id="ARBA00004651"/>
    </source>
</evidence>
<dbReference type="PROSITE" id="PS50263">
    <property type="entry name" value="CN_HYDROLASE"/>
    <property type="match status" value="1"/>
</dbReference>
<evidence type="ECO:0000256" key="4">
    <source>
        <dbReference type="ARBA" id="ARBA00022692"/>
    </source>
</evidence>
<dbReference type="SUPFAM" id="SSF56317">
    <property type="entry name" value="Carbon-nitrogen hydrolase"/>
    <property type="match status" value="1"/>
</dbReference>
<protein>
    <submittedName>
        <fullName evidence="10">Apolipoprotein N-acyltransferase / Copper homeostasis protein CutE</fullName>
    </submittedName>
</protein>
<dbReference type="AlphaFoldDB" id="A0A3B0S9W0"/>
<feature type="transmembrane region" description="Helical" evidence="8">
    <location>
        <begin position="108"/>
        <end position="132"/>
    </location>
</feature>
<feature type="transmembrane region" description="Helical" evidence="8">
    <location>
        <begin position="139"/>
        <end position="160"/>
    </location>
</feature>
<keyword evidence="7 10" id="KW-0012">Acyltransferase</keyword>
<dbReference type="InterPro" id="IPR036526">
    <property type="entry name" value="C-N_Hydrolase_sf"/>
</dbReference>
<keyword evidence="6 8" id="KW-0472">Membrane</keyword>
<dbReference type="InterPro" id="IPR004563">
    <property type="entry name" value="Apolipo_AcylTrfase"/>
</dbReference>
<dbReference type="Pfam" id="PF00795">
    <property type="entry name" value="CN_hydrolase"/>
    <property type="match status" value="1"/>
</dbReference>
<keyword evidence="5 8" id="KW-1133">Transmembrane helix</keyword>
<dbReference type="GO" id="GO:0005886">
    <property type="term" value="C:plasma membrane"/>
    <property type="evidence" value="ECO:0007669"/>
    <property type="project" value="UniProtKB-SubCell"/>
</dbReference>
<evidence type="ECO:0000256" key="2">
    <source>
        <dbReference type="ARBA" id="ARBA00022475"/>
    </source>
</evidence>
<dbReference type="CDD" id="cd07571">
    <property type="entry name" value="ALP_N-acyl_transferase"/>
    <property type="match status" value="1"/>
</dbReference>
<evidence type="ECO:0000259" key="9">
    <source>
        <dbReference type="PROSITE" id="PS50263"/>
    </source>
</evidence>
<dbReference type="PANTHER" id="PTHR38686">
    <property type="entry name" value="APOLIPOPROTEIN N-ACYLTRANSFERASE"/>
    <property type="match status" value="1"/>
</dbReference>
<evidence type="ECO:0000256" key="7">
    <source>
        <dbReference type="ARBA" id="ARBA00023315"/>
    </source>
</evidence>
<keyword evidence="2" id="KW-1003">Cell membrane</keyword>
<accession>A0A3B0S9W0</accession>
<evidence type="ECO:0000256" key="6">
    <source>
        <dbReference type="ARBA" id="ARBA00023136"/>
    </source>
</evidence>
<dbReference type="InterPro" id="IPR045378">
    <property type="entry name" value="LNT_N"/>
</dbReference>
<proteinExistence type="inferred from homology"/>
<dbReference type="GO" id="GO:0042158">
    <property type="term" value="P:lipoprotein biosynthetic process"/>
    <property type="evidence" value="ECO:0007669"/>
    <property type="project" value="InterPro"/>
</dbReference>
<feature type="transmembrane region" description="Helical" evidence="8">
    <location>
        <begin position="215"/>
        <end position="235"/>
    </location>
</feature>
<keyword evidence="3 10" id="KW-0808">Transferase</keyword>
<dbReference type="HAMAP" id="MF_01148">
    <property type="entry name" value="Lnt"/>
    <property type="match status" value="1"/>
</dbReference>
<dbReference type="InterPro" id="IPR003010">
    <property type="entry name" value="C-N_Hydrolase"/>
</dbReference>
<evidence type="ECO:0000256" key="5">
    <source>
        <dbReference type="ARBA" id="ARBA00022989"/>
    </source>
</evidence>
<feature type="transmembrane region" description="Helical" evidence="8">
    <location>
        <begin position="507"/>
        <end position="525"/>
    </location>
</feature>
<keyword evidence="10" id="KW-0449">Lipoprotein</keyword>
<evidence type="ECO:0000256" key="3">
    <source>
        <dbReference type="ARBA" id="ARBA00022679"/>
    </source>
</evidence>
<dbReference type="NCBIfam" id="TIGR00546">
    <property type="entry name" value="lnt"/>
    <property type="match status" value="1"/>
</dbReference>
<feature type="transmembrane region" description="Helical" evidence="8">
    <location>
        <begin position="75"/>
        <end position="96"/>
    </location>
</feature>
<comment type="subcellular location">
    <subcellularLocation>
        <location evidence="1">Cell membrane</location>
        <topology evidence="1">Multi-pass membrane protein</topology>
    </subcellularLocation>
</comment>
<dbReference type="EMBL" id="UOEE01000310">
    <property type="protein sequence ID" value="VAW01060.1"/>
    <property type="molecule type" value="Genomic_DNA"/>
</dbReference>